<dbReference type="PANTHER" id="PTHR48043:SF159">
    <property type="entry name" value="EG:EG0003.4 PROTEIN-RELATED"/>
    <property type="match status" value="1"/>
</dbReference>
<evidence type="ECO:0000313" key="5">
    <source>
        <dbReference type="Proteomes" id="UP000053097"/>
    </source>
</evidence>
<keyword evidence="5" id="KW-1185">Reference proteome</keyword>
<dbReference type="Proteomes" id="UP000053097">
    <property type="component" value="Unassembled WGS sequence"/>
</dbReference>
<dbReference type="PANTHER" id="PTHR48043">
    <property type="entry name" value="EG:EG0003.4 PROTEIN-RELATED"/>
    <property type="match status" value="1"/>
</dbReference>
<comment type="similarity">
    <text evidence="1">Belongs to the UDP-glycosyltransferase family.</text>
</comment>
<dbReference type="OMA" id="LFMDQFT"/>
<evidence type="ECO:0000256" key="1">
    <source>
        <dbReference type="ARBA" id="ARBA00009995"/>
    </source>
</evidence>
<dbReference type="InterPro" id="IPR050271">
    <property type="entry name" value="UDP-glycosyltransferase"/>
</dbReference>
<accession>A0A026WUY4</accession>
<dbReference type="Pfam" id="PF00201">
    <property type="entry name" value="UDPGT"/>
    <property type="match status" value="1"/>
</dbReference>
<feature type="non-terminal residue" evidence="4">
    <location>
        <position position="1"/>
    </location>
</feature>
<keyword evidence="2" id="KW-0328">Glycosyltransferase</keyword>
<dbReference type="AlphaFoldDB" id="A0A026WUY4"/>
<reference evidence="4 5" key="1">
    <citation type="journal article" date="2014" name="Curr. Biol.">
        <title>The genome of the clonal raider ant Cerapachys biroi.</title>
        <authorList>
            <person name="Oxley P.R."/>
            <person name="Ji L."/>
            <person name="Fetter-Pruneda I."/>
            <person name="McKenzie S.K."/>
            <person name="Li C."/>
            <person name="Hu H."/>
            <person name="Zhang G."/>
            <person name="Kronauer D.J."/>
        </authorList>
    </citation>
    <scope>NUCLEOTIDE SEQUENCE [LARGE SCALE GENOMIC DNA]</scope>
</reference>
<gene>
    <name evidence="4" type="ORF">X777_16029</name>
</gene>
<name>A0A026WUY4_OOCBI</name>
<dbReference type="GO" id="GO:0008194">
    <property type="term" value="F:UDP-glycosyltransferase activity"/>
    <property type="evidence" value="ECO:0007669"/>
    <property type="project" value="InterPro"/>
</dbReference>
<evidence type="ECO:0000256" key="2">
    <source>
        <dbReference type="ARBA" id="ARBA00022676"/>
    </source>
</evidence>
<evidence type="ECO:0000256" key="3">
    <source>
        <dbReference type="ARBA" id="ARBA00022679"/>
    </source>
</evidence>
<evidence type="ECO:0000313" key="4">
    <source>
        <dbReference type="EMBL" id="EZA59827.1"/>
    </source>
</evidence>
<dbReference type="EMBL" id="KK107087">
    <property type="protein sequence ID" value="EZA59827.1"/>
    <property type="molecule type" value="Genomic_DNA"/>
</dbReference>
<dbReference type="InterPro" id="IPR002213">
    <property type="entry name" value="UDP_glucos_trans"/>
</dbReference>
<proteinExistence type="inferred from homology"/>
<dbReference type="Gene3D" id="3.40.50.2000">
    <property type="entry name" value="Glycogen Phosphorylase B"/>
    <property type="match status" value="1"/>
</dbReference>
<keyword evidence="3 4" id="KW-0808">Transferase</keyword>
<sequence length="79" mass="8690">NVLEHPNIRAFINHGGLLGTLEAIAYGVPMIGIPLFADQFSNVDASVARKIAVKLDVQKMTEEDMDAALNVILHDPRYM</sequence>
<protein>
    <submittedName>
        <fullName evidence="4">UDP-glucuronosyltransferase 2B18</fullName>
    </submittedName>
</protein>
<organism evidence="4 5">
    <name type="scientific">Ooceraea biroi</name>
    <name type="common">Clonal raider ant</name>
    <name type="synonym">Cerapachys biroi</name>
    <dbReference type="NCBI Taxonomy" id="2015173"/>
    <lineage>
        <taxon>Eukaryota</taxon>
        <taxon>Metazoa</taxon>
        <taxon>Ecdysozoa</taxon>
        <taxon>Arthropoda</taxon>
        <taxon>Hexapoda</taxon>
        <taxon>Insecta</taxon>
        <taxon>Pterygota</taxon>
        <taxon>Neoptera</taxon>
        <taxon>Endopterygota</taxon>
        <taxon>Hymenoptera</taxon>
        <taxon>Apocrita</taxon>
        <taxon>Aculeata</taxon>
        <taxon>Formicoidea</taxon>
        <taxon>Formicidae</taxon>
        <taxon>Dorylinae</taxon>
        <taxon>Ooceraea</taxon>
    </lineage>
</organism>
<dbReference type="SUPFAM" id="SSF53756">
    <property type="entry name" value="UDP-Glycosyltransferase/glycogen phosphorylase"/>
    <property type="match status" value="1"/>
</dbReference>